<evidence type="ECO:0000313" key="1">
    <source>
        <dbReference type="EMBL" id="KAI9451951.1"/>
    </source>
</evidence>
<sequence>MPVPPPPCTDHPDNDTGMWMVELECDCDGHPTVQVITIDTITHTAHLLPIYGSLRVPDDFSYHETLDQYRSFFVNHFVNHHAHEFIMTH</sequence>
<evidence type="ECO:0000313" key="2">
    <source>
        <dbReference type="Proteomes" id="UP001207468"/>
    </source>
</evidence>
<dbReference type="EMBL" id="JAGFNK010000353">
    <property type="protein sequence ID" value="KAI9451951.1"/>
    <property type="molecule type" value="Genomic_DNA"/>
</dbReference>
<dbReference type="Proteomes" id="UP001207468">
    <property type="component" value="Unassembled WGS sequence"/>
</dbReference>
<accession>A0ACC0TWX5</accession>
<reference evidence="1" key="1">
    <citation type="submission" date="2021-03" db="EMBL/GenBank/DDBJ databases">
        <title>Evolutionary priming and transition to the ectomycorrhizal habit in an iconic lineage of mushroom-forming fungi: is preadaptation a requirement?</title>
        <authorList>
            <consortium name="DOE Joint Genome Institute"/>
            <person name="Looney B.P."/>
            <person name="Miyauchi S."/>
            <person name="Morin E."/>
            <person name="Drula E."/>
            <person name="Courty P.E."/>
            <person name="Chicoki N."/>
            <person name="Fauchery L."/>
            <person name="Kohler A."/>
            <person name="Kuo A."/>
            <person name="LaButti K."/>
            <person name="Pangilinan J."/>
            <person name="Lipzen A."/>
            <person name="Riley R."/>
            <person name="Andreopoulos W."/>
            <person name="He G."/>
            <person name="Johnson J."/>
            <person name="Barry K.W."/>
            <person name="Grigoriev I.V."/>
            <person name="Nagy L."/>
            <person name="Hibbett D."/>
            <person name="Henrissat B."/>
            <person name="Matheny P.B."/>
            <person name="Labbe J."/>
            <person name="Martin A.F."/>
        </authorList>
    </citation>
    <scope>NUCLEOTIDE SEQUENCE</scope>
    <source>
        <strain evidence="1">BPL698</strain>
    </source>
</reference>
<gene>
    <name evidence="1" type="ORF">F5148DRAFT_986296</name>
</gene>
<comment type="caution">
    <text evidence="1">The sequence shown here is derived from an EMBL/GenBank/DDBJ whole genome shotgun (WGS) entry which is preliminary data.</text>
</comment>
<proteinExistence type="predicted"/>
<keyword evidence="2" id="KW-1185">Reference proteome</keyword>
<name>A0ACC0TWX5_9AGAM</name>
<organism evidence="1 2">
    <name type="scientific">Russula earlei</name>
    <dbReference type="NCBI Taxonomy" id="71964"/>
    <lineage>
        <taxon>Eukaryota</taxon>
        <taxon>Fungi</taxon>
        <taxon>Dikarya</taxon>
        <taxon>Basidiomycota</taxon>
        <taxon>Agaricomycotina</taxon>
        <taxon>Agaricomycetes</taxon>
        <taxon>Russulales</taxon>
        <taxon>Russulaceae</taxon>
        <taxon>Russula</taxon>
    </lineage>
</organism>
<protein>
    <submittedName>
        <fullName evidence="1">Uncharacterized protein</fullName>
    </submittedName>
</protein>